<sequence>MRRGLDHVVHLVRDLDSAGEIYDLLGFTVGARNRHPFGTENRIVQTDGFFIELLQVVEPEKIPPATETAFSFGAFNKAFLERNGEGLTMAVFEGRDPVADKAEFDAAGFGGFDTVDFSRKARRADGQDVDVAFSLAFAASPTAPDLGTFTCLQRKPENFWSADLQRHANGVTGLAGIVLVSESPVDDIPFLDTVSGVSVNRASEGWFVGQTPRGQIDLMSRQLYSDRYGVPGPVGEGLRLAAVRFATTGAPELRRALAARRMVEEAIEGMVVVPPRAALGAAIVFERDV</sequence>
<evidence type="ECO:0000313" key="2">
    <source>
        <dbReference type="EMBL" id="RLP72710.1"/>
    </source>
</evidence>
<evidence type="ECO:0000313" key="3">
    <source>
        <dbReference type="Proteomes" id="UP000269692"/>
    </source>
</evidence>
<dbReference type="Pfam" id="PF13468">
    <property type="entry name" value="Glyoxalase_3"/>
    <property type="match status" value="1"/>
</dbReference>
<dbReference type="AlphaFoldDB" id="A0A3L6ZY51"/>
<evidence type="ECO:0000259" key="1">
    <source>
        <dbReference type="Pfam" id="PF13468"/>
    </source>
</evidence>
<dbReference type="InterPro" id="IPR025870">
    <property type="entry name" value="Glyoxalase-like_dom"/>
</dbReference>
<feature type="domain" description="Glyoxalase-like" evidence="1">
    <location>
        <begin position="5"/>
        <end position="184"/>
    </location>
</feature>
<accession>A0A3L6ZY51</accession>
<dbReference type="EMBL" id="RCTF01000025">
    <property type="protein sequence ID" value="RLP72710.1"/>
    <property type="molecule type" value="Genomic_DNA"/>
</dbReference>
<dbReference type="Gene3D" id="3.10.180.10">
    <property type="entry name" value="2,3-Dihydroxybiphenyl 1,2-Dioxygenase, domain 1"/>
    <property type="match status" value="1"/>
</dbReference>
<proteinExistence type="predicted"/>
<dbReference type="Proteomes" id="UP000269692">
    <property type="component" value="Unassembled WGS sequence"/>
</dbReference>
<name>A0A3L6ZY51_9HYPH</name>
<organism evidence="2 3">
    <name type="scientific">Xanthobacter tagetidis</name>
    <dbReference type="NCBI Taxonomy" id="60216"/>
    <lineage>
        <taxon>Bacteria</taxon>
        <taxon>Pseudomonadati</taxon>
        <taxon>Pseudomonadota</taxon>
        <taxon>Alphaproteobacteria</taxon>
        <taxon>Hyphomicrobiales</taxon>
        <taxon>Xanthobacteraceae</taxon>
        <taxon>Xanthobacter</taxon>
    </lineage>
</organism>
<dbReference type="SUPFAM" id="SSF54593">
    <property type="entry name" value="Glyoxalase/Bleomycin resistance protein/Dihydroxybiphenyl dioxygenase"/>
    <property type="match status" value="1"/>
</dbReference>
<dbReference type="InterPro" id="IPR029068">
    <property type="entry name" value="Glyas_Bleomycin-R_OHBP_Dase"/>
</dbReference>
<gene>
    <name evidence="2" type="ORF">D9R14_21250</name>
</gene>
<dbReference type="PANTHER" id="PTHR40265:SF1">
    <property type="entry name" value="GLYOXALASE-LIKE DOMAIN-CONTAINING PROTEIN"/>
    <property type="match status" value="1"/>
</dbReference>
<dbReference type="PANTHER" id="PTHR40265">
    <property type="entry name" value="BLL2707 PROTEIN"/>
    <property type="match status" value="1"/>
</dbReference>
<dbReference type="OrthoDB" id="9812467at2"/>
<reference evidence="2 3" key="1">
    <citation type="submission" date="2018-10" db="EMBL/GenBank/DDBJ databases">
        <title>Xanthobacter tagetidis genome sequencing and assembly.</title>
        <authorList>
            <person name="Maclea K.S."/>
            <person name="Goen A.E."/>
            <person name="Fatima S.A."/>
        </authorList>
    </citation>
    <scope>NUCLEOTIDE SEQUENCE [LARGE SCALE GENOMIC DNA]</scope>
    <source>
        <strain evidence="2 3">ATCC 700314</strain>
    </source>
</reference>
<comment type="caution">
    <text evidence="2">The sequence shown here is derived from an EMBL/GenBank/DDBJ whole genome shotgun (WGS) entry which is preliminary data.</text>
</comment>
<keyword evidence="3" id="KW-1185">Reference proteome</keyword>
<protein>
    <submittedName>
        <fullName evidence="2">VOC family protein</fullName>
    </submittedName>
</protein>
<dbReference type="RefSeq" id="WP_121625408.1">
    <property type="nucleotide sequence ID" value="NZ_JACIIW010000012.1"/>
</dbReference>